<dbReference type="Proteomes" id="UP000255443">
    <property type="component" value="Unassembled WGS sequence"/>
</dbReference>
<dbReference type="GO" id="GO:0042121">
    <property type="term" value="P:alginic acid biosynthetic process"/>
    <property type="evidence" value="ECO:0007669"/>
    <property type="project" value="UniProtKB-UniRule"/>
</dbReference>
<evidence type="ECO:0000256" key="12">
    <source>
        <dbReference type="SAM" id="Phobius"/>
    </source>
</evidence>
<evidence type="ECO:0000256" key="11">
    <source>
        <dbReference type="PIRNR" id="PIRNR016636"/>
    </source>
</evidence>
<dbReference type="Pfam" id="PF03062">
    <property type="entry name" value="MBOAT"/>
    <property type="match status" value="1"/>
</dbReference>
<dbReference type="EC" id="2.3.1.-" evidence="11"/>
<keyword evidence="7 11" id="KW-0016">Alginate biosynthesis</keyword>
<accession>A0A379SFF0</accession>
<feature type="transmembrane region" description="Helical" evidence="12">
    <location>
        <begin position="300"/>
        <end position="317"/>
    </location>
</feature>
<feature type="transmembrane region" description="Helical" evidence="12">
    <location>
        <begin position="75"/>
        <end position="94"/>
    </location>
</feature>
<evidence type="ECO:0000256" key="7">
    <source>
        <dbReference type="ARBA" id="ARBA00022841"/>
    </source>
</evidence>
<dbReference type="EMBL" id="UGXC01000002">
    <property type="protein sequence ID" value="SUG28147.1"/>
    <property type="molecule type" value="Genomic_DNA"/>
</dbReference>
<feature type="transmembrane region" description="Helical" evidence="12">
    <location>
        <begin position="420"/>
        <end position="443"/>
    </location>
</feature>
<evidence type="ECO:0000256" key="9">
    <source>
        <dbReference type="ARBA" id="ARBA00023136"/>
    </source>
</evidence>
<dbReference type="EMBL" id="CP079713">
    <property type="protein sequence ID" value="QXW51134.1"/>
    <property type="molecule type" value="Genomic_DNA"/>
</dbReference>
<comment type="pathway">
    <text evidence="2 11">Glycan biosynthesis; alginate biosynthesis.</text>
</comment>
<evidence type="ECO:0000256" key="1">
    <source>
        <dbReference type="ARBA" id="ARBA00004651"/>
    </source>
</evidence>
<dbReference type="InterPro" id="IPR004299">
    <property type="entry name" value="MBOAT_fam"/>
</dbReference>
<evidence type="ECO:0000256" key="2">
    <source>
        <dbReference type="ARBA" id="ARBA00005182"/>
    </source>
</evidence>
<evidence type="ECO:0000256" key="4">
    <source>
        <dbReference type="ARBA" id="ARBA00022475"/>
    </source>
</evidence>
<evidence type="ECO:0000256" key="8">
    <source>
        <dbReference type="ARBA" id="ARBA00022989"/>
    </source>
</evidence>
<proteinExistence type="inferred from homology"/>
<keyword evidence="10 11" id="KW-0012">Acyltransferase</keyword>
<keyword evidence="5 11" id="KW-0808">Transferase</keyword>
<reference evidence="13" key="2">
    <citation type="submission" date="2021-07" db="EMBL/GenBank/DDBJ databases">
        <title>Whole-Genome Sequences of non-enterica strains of Salmonella enterica isolated from poultry houses.</title>
        <authorList>
            <person name="Lamas A."/>
            <person name="Regal P."/>
            <person name="Miranda J.M."/>
            <person name="Vazquez B."/>
            <person name="Cepeda A."/>
            <person name="Franco C.M."/>
        </authorList>
    </citation>
    <scope>NUCLEOTIDE SEQUENCE</scope>
    <source>
        <strain evidence="13">LHICA_AZ23</strain>
    </source>
</reference>
<protein>
    <recommendedName>
        <fullName evidence="11">Probable alginate O-acetylase</fullName>
        <ecNumber evidence="11">2.3.1.-</ecNumber>
    </recommendedName>
</protein>
<keyword evidence="11" id="KW-0997">Cell inner membrane</keyword>
<gene>
    <name evidence="14" type="primary">dltB</name>
    <name evidence="13" type="ORF">KX325_10315</name>
    <name evidence="14" type="ORF">NCTC7303_00266</name>
</gene>
<evidence type="ECO:0000313" key="14">
    <source>
        <dbReference type="EMBL" id="SUG28147.1"/>
    </source>
</evidence>
<dbReference type="GO" id="GO:0016746">
    <property type="term" value="F:acyltransferase activity"/>
    <property type="evidence" value="ECO:0007669"/>
    <property type="project" value="UniProtKB-KW"/>
</dbReference>
<comment type="similarity">
    <text evidence="3 11">Belongs to the membrane-bound acyltransferase family.</text>
</comment>
<keyword evidence="4 11" id="KW-1003">Cell membrane</keyword>
<evidence type="ECO:0000256" key="3">
    <source>
        <dbReference type="ARBA" id="ARBA00010323"/>
    </source>
</evidence>
<keyword evidence="6 11" id="KW-0812">Transmembrane</keyword>
<dbReference type="PANTHER" id="PTHR13285">
    <property type="entry name" value="ACYLTRANSFERASE"/>
    <property type="match status" value="1"/>
</dbReference>
<dbReference type="InterPro" id="IPR051085">
    <property type="entry name" value="MB_O-acyltransferase"/>
</dbReference>
<dbReference type="PANTHER" id="PTHR13285:SF23">
    <property type="entry name" value="TEICHOIC ACID D-ALANYLTRANSFERASE"/>
    <property type="match status" value="1"/>
</dbReference>
<comment type="subcellular location">
    <subcellularLocation>
        <location evidence="11">Cell inner membrane</location>
    </subcellularLocation>
    <subcellularLocation>
        <location evidence="1">Cell membrane</location>
        <topology evidence="1">Multi-pass membrane protein</topology>
    </subcellularLocation>
</comment>
<evidence type="ECO:0000313" key="13">
    <source>
        <dbReference type="EMBL" id="QXW51134.1"/>
    </source>
</evidence>
<dbReference type="InterPro" id="IPR028362">
    <property type="entry name" value="AlgI"/>
</dbReference>
<organism evidence="14 15">
    <name type="scientific">Salmonella enterica subsp. arizonae</name>
    <dbReference type="NCBI Taxonomy" id="59203"/>
    <lineage>
        <taxon>Bacteria</taxon>
        <taxon>Pseudomonadati</taxon>
        <taxon>Pseudomonadota</taxon>
        <taxon>Gammaproteobacteria</taxon>
        <taxon>Enterobacterales</taxon>
        <taxon>Enterobacteriaceae</taxon>
        <taxon>Salmonella</taxon>
    </lineage>
</organism>
<evidence type="ECO:0000313" key="15">
    <source>
        <dbReference type="Proteomes" id="UP000255443"/>
    </source>
</evidence>
<reference evidence="14 15" key="1">
    <citation type="submission" date="2018-06" db="EMBL/GenBank/DDBJ databases">
        <authorList>
            <consortium name="Pathogen Informatics"/>
            <person name="Doyle S."/>
        </authorList>
    </citation>
    <scope>NUCLEOTIDE SEQUENCE [LARGE SCALE GENOMIC DNA]</scope>
    <source>
        <strain evidence="14 15">NCTC7303</strain>
    </source>
</reference>
<dbReference type="UniPathway" id="UPA00286"/>
<evidence type="ECO:0000256" key="5">
    <source>
        <dbReference type="ARBA" id="ARBA00022679"/>
    </source>
</evidence>
<dbReference type="InterPro" id="IPR024194">
    <property type="entry name" value="Ac/AlaTfrase_AlgI/DltB"/>
</dbReference>
<feature type="transmembrane region" description="Helical" evidence="12">
    <location>
        <begin position="34"/>
        <end position="63"/>
    </location>
</feature>
<feature type="transmembrane region" description="Helical" evidence="12">
    <location>
        <begin position="6"/>
        <end position="22"/>
    </location>
</feature>
<feature type="transmembrane region" description="Helical" evidence="12">
    <location>
        <begin position="106"/>
        <end position="126"/>
    </location>
</feature>
<dbReference type="PIRSF" id="PIRSF016636">
    <property type="entry name" value="AlgI_DltB"/>
    <property type="match status" value="1"/>
</dbReference>
<keyword evidence="8 12" id="KW-1133">Transmembrane helix</keyword>
<dbReference type="AlphaFoldDB" id="A0A379SFF0"/>
<feature type="transmembrane region" description="Helical" evidence="12">
    <location>
        <begin position="455"/>
        <end position="483"/>
    </location>
</feature>
<dbReference type="GO" id="GO:0005886">
    <property type="term" value="C:plasma membrane"/>
    <property type="evidence" value="ECO:0007669"/>
    <property type="project" value="UniProtKB-SubCell"/>
</dbReference>
<evidence type="ECO:0000256" key="10">
    <source>
        <dbReference type="ARBA" id="ARBA00023315"/>
    </source>
</evidence>
<sequence length="486" mass="55221">MFFNSFQYILVFLPICVLAYNITKHFNIFASKWVMILSSIYFFTFISYEGFYVLILSCLINYYLLLEISKNKRKLLLILSIIINISILSYFKYFHLPLSTGVLSQYKWFSTFGMPLAISFFTFQQISIQVDSYLSKNENVNITDYLYYILFFPKLISGPITRYSDLMPQSNEKRTSRASEILAGLSIFSVGLFKKVVVSSCFSSIADSGYSSAASLTFFDSWGASLAYTMQIYFDFSGYSDMAIGSALLLGIKLPINFNSPYKSKNIREFWDRWHISLSTWLRDYVYIPLGGSRNGNVKTYINIIITFIISGAWHGSTLNFILWGSMHGIATCISRAWTNYGMRMNNFLAWLVTFLFINFSWVPFRASSLEDTLHVFKSMTGINGVFLSQSLWEMLSIIFESPWISTGRTDLNGILHIPMYSIVLIPIALLSCICLQNSNYIAGVSGKEIKSPSFISVVLCGIAFSLSIISMFGGATASQFIYANF</sequence>
<keyword evidence="9 11" id="KW-0472">Membrane</keyword>
<name>A0A379SFF0_SALER</name>
<evidence type="ECO:0000256" key="6">
    <source>
        <dbReference type="ARBA" id="ARBA00022692"/>
    </source>
</evidence>
<feature type="transmembrane region" description="Helical" evidence="12">
    <location>
        <begin position="377"/>
        <end position="400"/>
    </location>
</feature>
<feature type="transmembrane region" description="Helical" evidence="12">
    <location>
        <begin position="348"/>
        <end position="365"/>
    </location>
</feature>
<dbReference type="PIRSF" id="PIRSF500217">
    <property type="entry name" value="AlgI"/>
    <property type="match status" value="1"/>
</dbReference>